<dbReference type="PANTHER" id="PTHR30273:SF2">
    <property type="entry name" value="PROTEIN FECR"/>
    <property type="match status" value="1"/>
</dbReference>
<proteinExistence type="predicted"/>
<dbReference type="InterPro" id="IPR032623">
    <property type="entry name" value="FecR_N"/>
</dbReference>
<feature type="domain" description="FecR protein" evidence="1">
    <location>
        <begin position="112"/>
        <end position="207"/>
    </location>
</feature>
<dbReference type="Proteomes" id="UP000623509">
    <property type="component" value="Unassembled WGS sequence"/>
</dbReference>
<sequence>MPESLPVADKLLYAEAAEWLLRFQSGERSESLQAEFERWRARSPGHAAAWQRAEAVLGCFGRVPAGVTRQTLGGLPHPGRRRALRVLGLCALGTSGALALRASLPWQAWQADLRTATGERQHHRLADGSLLVLDTASAVDVLFTAQERRLRLHRGKLMLTTAPDLQAPSRPFVVETEQALFRPVGTRFSVWQQPGSSHLAVFEGAVEVTTGSGARHLVRAGEQASFGAMASGRVGALAPGDDLWTDGMLIARDMRLADWVAELSRYHAGVLRCDPAVAELRVSGAFPLDDTEASLDMLVRTRPLQLQRLTRYWTRLLPARS</sequence>
<comment type="caution">
    <text evidence="4">The sequence shown here is derived from an EMBL/GenBank/DDBJ whole genome shotgun (WGS) entry which is preliminary data.</text>
</comment>
<dbReference type="RefSeq" id="WP_095523881.1">
    <property type="nucleotide sequence ID" value="NZ_MDUX01000012.1"/>
</dbReference>
<reference evidence="4 5" key="2">
    <citation type="submission" date="2017-07" db="EMBL/GenBank/DDBJ databases">
        <title>Candidatus Dactylopiibacterium carminicum, a nitrogen-fixing symbiont of the cochineal insect Dactylopius coccus and Dactylopius opuntiae (Hemiptera: Coccoidea: Dactylopiidae).</title>
        <authorList>
            <person name="Vera A."/>
        </authorList>
    </citation>
    <scope>NUCLEOTIDE SEQUENCE [LARGE SCALE GENOMIC DNA]</scope>
    <source>
        <strain evidence="4 5">NFDCM</strain>
    </source>
</reference>
<dbReference type="Pfam" id="PF16220">
    <property type="entry name" value="DUF4880"/>
    <property type="match status" value="1"/>
</dbReference>
<organism evidence="4 5">
    <name type="scientific">Candidatus Dactylopiibacterium carminicum</name>
    <dbReference type="NCBI Taxonomy" id="857335"/>
    <lineage>
        <taxon>Bacteria</taxon>
        <taxon>Pseudomonadati</taxon>
        <taxon>Pseudomonadota</taxon>
        <taxon>Betaproteobacteria</taxon>
        <taxon>Rhodocyclales</taxon>
        <taxon>Rhodocyclaceae</taxon>
        <taxon>Candidatus Dactylopiibacterium</taxon>
    </lineage>
</organism>
<dbReference type="AlphaFoldDB" id="A0A272EX00"/>
<reference evidence="3 6" key="1">
    <citation type="submission" date="2016-08" db="EMBL/GenBank/DDBJ databases">
        <title>Candidatus Dactylopiibacterium carminicum genome sequence.</title>
        <authorList>
            <person name="Ramirez-Puebla S.T."/>
            <person name="Ormeno-Orrillo E."/>
            <person name="Vera-Ponce De Leon A."/>
            <person name="Luis L."/>
            <person name="Sanchez-Flores A."/>
            <person name="Monica R."/>
            <person name="Martinez-Romero E."/>
        </authorList>
    </citation>
    <scope>NUCLEOTIDE SEQUENCE [LARGE SCALE GENOMIC DNA]</scope>
    <source>
        <strain evidence="3">END1</strain>
    </source>
</reference>
<evidence type="ECO:0000313" key="4">
    <source>
        <dbReference type="EMBL" id="PAS94180.1"/>
    </source>
</evidence>
<dbReference type="Gene3D" id="2.60.120.1440">
    <property type="match status" value="1"/>
</dbReference>
<gene>
    <name evidence="3" type="ORF">BGI27_05350</name>
    <name evidence="4" type="ORF">CGU29_04990</name>
</gene>
<dbReference type="PIRSF" id="PIRSF018266">
    <property type="entry name" value="FecR"/>
    <property type="match status" value="1"/>
</dbReference>
<accession>A0A272EX00</accession>
<dbReference type="EMBL" id="MDUX01000012">
    <property type="protein sequence ID" value="KAF7599881.1"/>
    <property type="molecule type" value="Genomic_DNA"/>
</dbReference>
<dbReference type="PANTHER" id="PTHR30273">
    <property type="entry name" value="PERIPLASMIC SIGNAL SENSOR AND SIGMA FACTOR ACTIVATOR FECR-RELATED"/>
    <property type="match status" value="1"/>
</dbReference>
<feature type="domain" description="FecR N-terminal" evidence="2">
    <location>
        <begin position="15"/>
        <end position="56"/>
    </location>
</feature>
<dbReference type="InterPro" id="IPR012373">
    <property type="entry name" value="Ferrdict_sens_TM"/>
</dbReference>
<dbReference type="EMBL" id="NMRN01000009">
    <property type="protein sequence ID" value="PAS94180.1"/>
    <property type="molecule type" value="Genomic_DNA"/>
</dbReference>
<dbReference type="GO" id="GO:0016989">
    <property type="term" value="F:sigma factor antagonist activity"/>
    <property type="evidence" value="ECO:0007669"/>
    <property type="project" value="TreeGrafter"/>
</dbReference>
<name>A0A272EX00_9RHOO</name>
<evidence type="ECO:0000259" key="1">
    <source>
        <dbReference type="Pfam" id="PF04773"/>
    </source>
</evidence>
<dbReference type="Pfam" id="PF04773">
    <property type="entry name" value="FecR"/>
    <property type="match status" value="1"/>
</dbReference>
<dbReference type="InterPro" id="IPR006860">
    <property type="entry name" value="FecR"/>
</dbReference>
<dbReference type="OrthoDB" id="8534726at2"/>
<evidence type="ECO:0000313" key="3">
    <source>
        <dbReference type="EMBL" id="KAF7599881.1"/>
    </source>
</evidence>
<protein>
    <submittedName>
        <fullName evidence="4">Iron dicitrate transport regulator FecR</fullName>
    </submittedName>
</protein>
<evidence type="ECO:0000313" key="5">
    <source>
        <dbReference type="Proteomes" id="UP000216107"/>
    </source>
</evidence>
<evidence type="ECO:0000259" key="2">
    <source>
        <dbReference type="Pfam" id="PF16220"/>
    </source>
</evidence>
<evidence type="ECO:0000313" key="6">
    <source>
        <dbReference type="Proteomes" id="UP000623509"/>
    </source>
</evidence>
<keyword evidence="6" id="KW-1185">Reference proteome</keyword>
<dbReference type="Proteomes" id="UP000216107">
    <property type="component" value="Unassembled WGS sequence"/>
</dbReference>